<proteinExistence type="inferred from homology"/>
<comment type="caution">
    <text evidence="5">The sequence shown here is derived from an EMBL/GenBank/DDBJ whole genome shotgun (WGS) entry which is preliminary data.</text>
</comment>
<dbReference type="CDD" id="cd00599">
    <property type="entry name" value="GH25_muramidase"/>
    <property type="match status" value="1"/>
</dbReference>
<evidence type="ECO:0000256" key="3">
    <source>
        <dbReference type="ARBA" id="ARBA00023295"/>
    </source>
</evidence>
<dbReference type="EC" id="3.2.1.17" evidence="4"/>
<evidence type="ECO:0000313" key="6">
    <source>
        <dbReference type="Proteomes" id="UP000670947"/>
    </source>
</evidence>
<organism evidence="5 6">
    <name type="scientific">Paenibacillus artemisiicola</name>
    <dbReference type="NCBI Taxonomy" id="1172618"/>
    <lineage>
        <taxon>Bacteria</taxon>
        <taxon>Bacillati</taxon>
        <taxon>Bacillota</taxon>
        <taxon>Bacilli</taxon>
        <taxon>Bacillales</taxon>
        <taxon>Paenibacillaceae</taxon>
        <taxon>Paenibacillus</taxon>
    </lineage>
</organism>
<evidence type="ECO:0000256" key="1">
    <source>
        <dbReference type="ARBA" id="ARBA00010646"/>
    </source>
</evidence>
<dbReference type="InterPro" id="IPR002053">
    <property type="entry name" value="Glyco_hydro_25"/>
</dbReference>
<dbReference type="PROSITE" id="PS00953">
    <property type="entry name" value="GLYCOSYL_HYDROL_F25_1"/>
    <property type="match status" value="1"/>
</dbReference>
<dbReference type="PANTHER" id="PTHR34135">
    <property type="entry name" value="LYSOZYME"/>
    <property type="match status" value="1"/>
</dbReference>
<dbReference type="InterPro" id="IPR018077">
    <property type="entry name" value="Glyco_hydro_fam25_subgr"/>
</dbReference>
<comment type="catalytic activity">
    <reaction evidence="4">
        <text>Hydrolysis of (1-&gt;4)-beta-linkages between N-acetylmuramic acid and N-acetyl-D-glucosamine residues in a peptidoglycan and between N-acetyl-D-glucosamine residues in chitodextrins.</text>
        <dbReference type="EC" id="3.2.1.17"/>
    </reaction>
</comment>
<dbReference type="PANTHER" id="PTHR34135:SF2">
    <property type="entry name" value="LYSOZYME"/>
    <property type="match status" value="1"/>
</dbReference>
<dbReference type="Gene3D" id="3.20.20.80">
    <property type="entry name" value="Glycosidases"/>
    <property type="match status" value="1"/>
</dbReference>
<gene>
    <name evidence="5" type="ORF">I8J29_07000</name>
</gene>
<keyword evidence="6" id="KW-1185">Reference proteome</keyword>
<accession>A0ABS3W6J8</accession>
<protein>
    <recommendedName>
        <fullName evidence="4">Lysozyme</fullName>
        <ecNumber evidence="4">3.2.1.17</ecNumber>
    </recommendedName>
</protein>
<dbReference type="PROSITE" id="PS51904">
    <property type="entry name" value="GLYCOSYL_HYDROL_F25_2"/>
    <property type="match status" value="1"/>
</dbReference>
<evidence type="ECO:0000256" key="2">
    <source>
        <dbReference type="ARBA" id="ARBA00022801"/>
    </source>
</evidence>
<name>A0ABS3W6J8_9BACL</name>
<keyword evidence="3 4" id="KW-0326">Glycosidase</keyword>
<comment type="similarity">
    <text evidence="1 4">Belongs to the glycosyl hydrolase 25 family.</text>
</comment>
<dbReference type="EMBL" id="JAGGDJ010000003">
    <property type="protein sequence ID" value="MBO7743934.1"/>
    <property type="molecule type" value="Genomic_DNA"/>
</dbReference>
<dbReference type="Proteomes" id="UP000670947">
    <property type="component" value="Unassembled WGS sequence"/>
</dbReference>
<dbReference type="InterPro" id="IPR017853">
    <property type="entry name" value="GH"/>
</dbReference>
<dbReference type="InterPro" id="IPR008270">
    <property type="entry name" value="Glyco_hydro_25_AS"/>
</dbReference>
<keyword evidence="2 4" id="KW-0378">Hydrolase</keyword>
<dbReference type="GO" id="GO:0016787">
    <property type="term" value="F:hydrolase activity"/>
    <property type="evidence" value="ECO:0007669"/>
    <property type="project" value="UniProtKB-KW"/>
</dbReference>
<dbReference type="SUPFAM" id="SSF51445">
    <property type="entry name" value="(Trans)glycosidases"/>
    <property type="match status" value="1"/>
</dbReference>
<sequence length="307" mass="32816">MQARRSSNVRVVDVSHHQGDIDWGKVSAGGVAGAFIKATEGTTFVDPLFAVNAAAAAKAGLRIGFYHYAHPERNGAKEEAAHFVETIGERKADFPHVLDVEGEASKLGALTTWCSTWLKEVERLTGRPAMIYTGASFADTYLGKSLGKWPLWIAHYGVDRPAGNEAWKQWSVFQYTAKGRVGGIQGNADVNAMEKAFFDRYAGGTSSAPGPAANGDVTIVANDKPVPNGRAFDGHAYLPLRQLGEALNVPVEWRAEEAAPYLGGKPVDSYLVVGGKTYISLQTAAALLSGTVSWDADTKTAYLNVNG</sequence>
<evidence type="ECO:0000256" key="4">
    <source>
        <dbReference type="RuleBase" id="RU361176"/>
    </source>
</evidence>
<reference evidence="5 6" key="1">
    <citation type="submission" date="2021-03" db="EMBL/GenBank/DDBJ databases">
        <title>Paenibacillus artemisicola MWE-103 whole genome sequence.</title>
        <authorList>
            <person name="Ham Y.J."/>
        </authorList>
    </citation>
    <scope>NUCLEOTIDE SEQUENCE [LARGE SCALE GENOMIC DNA]</scope>
    <source>
        <strain evidence="5 6">MWE-103</strain>
    </source>
</reference>
<evidence type="ECO:0000313" key="5">
    <source>
        <dbReference type="EMBL" id="MBO7743934.1"/>
    </source>
</evidence>
<dbReference type="RefSeq" id="WP_208846935.1">
    <property type="nucleotide sequence ID" value="NZ_JAGGDJ010000003.1"/>
</dbReference>
<dbReference type="Pfam" id="PF01183">
    <property type="entry name" value="Glyco_hydro_25"/>
    <property type="match status" value="1"/>
</dbReference>
<dbReference type="SMART" id="SM00641">
    <property type="entry name" value="Glyco_25"/>
    <property type="match status" value="1"/>
</dbReference>